<dbReference type="PANTHER" id="PTHR21039:SF0">
    <property type="entry name" value="HISTIDINOL-PHOSPHATASE"/>
    <property type="match status" value="1"/>
</dbReference>
<dbReference type="NCBIfam" id="TIGR01856">
    <property type="entry name" value="hisJ_fam"/>
    <property type="match status" value="1"/>
</dbReference>
<comment type="pathway">
    <text evidence="1 8">Amino-acid biosynthesis; L-histidine biosynthesis; L-histidine from 5-phospho-alpha-D-ribose 1-diphosphate: step 8/9.</text>
</comment>
<organism evidence="10">
    <name type="scientific">Roseihalotalea indica</name>
    <dbReference type="NCBI Taxonomy" id="2867963"/>
    <lineage>
        <taxon>Bacteria</taxon>
        <taxon>Pseudomonadati</taxon>
        <taxon>Bacteroidota</taxon>
        <taxon>Cytophagia</taxon>
        <taxon>Cytophagales</taxon>
        <taxon>Catalimonadaceae</taxon>
        <taxon>Roseihalotalea</taxon>
    </lineage>
</organism>
<evidence type="ECO:0000256" key="5">
    <source>
        <dbReference type="ARBA" id="ARBA00022801"/>
    </source>
</evidence>
<sequence length="287" mass="33424">MAYTNYHSHCHFCDGKEAPEIYLQEALRLGMPAYGISSHAPLPYNLPWPMDNDDRALYTQELKRLKELYADRIEVYRGLEVDFIPDVAGPGRVKETYGLDYTVGSVHFVDFYDDDFPWEIDGAHQGFLRGLEEIFDNNIEKAIQRYYSLIRQMVREDPPDIIGHIDKIKIQSEAGKLFDEQADWYQTEITSTLDAIAQAGLIVEVNTRGMYKNLTTEPYPSYWVLEQMRERDIPIMLNSDSHHPREMTGHFSDVTEWLLEIGYNQLRILYKNEWQDVALTKEGVSIQ</sequence>
<dbReference type="PANTHER" id="PTHR21039">
    <property type="entry name" value="HISTIDINOL PHOSPHATASE-RELATED"/>
    <property type="match status" value="1"/>
</dbReference>
<evidence type="ECO:0000256" key="6">
    <source>
        <dbReference type="ARBA" id="ARBA00023102"/>
    </source>
</evidence>
<protein>
    <recommendedName>
        <fullName evidence="3 8">Histidinol-phosphatase</fullName>
        <shortName evidence="8">HolPase</shortName>
        <ecNumber evidence="3 8">3.1.3.15</ecNumber>
    </recommendedName>
</protein>
<name>A0AA49JEE8_9BACT</name>
<dbReference type="Pfam" id="PF02811">
    <property type="entry name" value="PHP"/>
    <property type="match status" value="1"/>
</dbReference>
<feature type="domain" description="PHP" evidence="9">
    <location>
        <begin position="6"/>
        <end position="207"/>
    </location>
</feature>
<evidence type="ECO:0000256" key="7">
    <source>
        <dbReference type="ARBA" id="ARBA00049158"/>
    </source>
</evidence>
<dbReference type="EC" id="3.1.3.15" evidence="3 8"/>
<evidence type="ECO:0000256" key="4">
    <source>
        <dbReference type="ARBA" id="ARBA00022605"/>
    </source>
</evidence>
<evidence type="ECO:0000259" key="9">
    <source>
        <dbReference type="Pfam" id="PF02811"/>
    </source>
</evidence>
<dbReference type="GO" id="GO:0000105">
    <property type="term" value="P:L-histidine biosynthetic process"/>
    <property type="evidence" value="ECO:0007669"/>
    <property type="project" value="UniProtKB-UniRule"/>
</dbReference>
<evidence type="ECO:0000313" key="10">
    <source>
        <dbReference type="EMBL" id="WKN38003.1"/>
    </source>
</evidence>
<keyword evidence="6 8" id="KW-0368">Histidine biosynthesis</keyword>
<accession>A0AA49JEE8</accession>
<evidence type="ECO:0000256" key="3">
    <source>
        <dbReference type="ARBA" id="ARBA00013085"/>
    </source>
</evidence>
<dbReference type="InterPro" id="IPR016195">
    <property type="entry name" value="Pol/histidinol_Pase-like"/>
</dbReference>
<dbReference type="GO" id="GO:0004401">
    <property type="term" value="F:histidinol-phosphatase activity"/>
    <property type="evidence" value="ECO:0007669"/>
    <property type="project" value="UniProtKB-UniRule"/>
</dbReference>
<dbReference type="SUPFAM" id="SSF89550">
    <property type="entry name" value="PHP domain-like"/>
    <property type="match status" value="1"/>
</dbReference>
<dbReference type="EMBL" id="CP120682">
    <property type="protein sequence ID" value="WKN38003.1"/>
    <property type="molecule type" value="Genomic_DNA"/>
</dbReference>
<keyword evidence="5 8" id="KW-0378">Hydrolase</keyword>
<reference evidence="10" key="2">
    <citation type="journal article" date="2024" name="Antonie Van Leeuwenhoek">
        <title>Roseihalotalea indica gen. nov., sp. nov., a halophilic Bacteroidetes from mesopelagic Southwest Indian Ocean with higher carbohydrate metabolic potential.</title>
        <authorList>
            <person name="Chen B."/>
            <person name="Zhang M."/>
            <person name="Lin D."/>
            <person name="Ye J."/>
            <person name="Tang K."/>
        </authorList>
    </citation>
    <scope>NUCLEOTIDE SEQUENCE</scope>
    <source>
        <strain evidence="10">TK19036</strain>
    </source>
</reference>
<proteinExistence type="inferred from homology"/>
<dbReference type="InterPro" id="IPR010140">
    <property type="entry name" value="Histidinol_P_phosphatase_HisJ"/>
</dbReference>
<dbReference type="GO" id="GO:0005737">
    <property type="term" value="C:cytoplasm"/>
    <property type="evidence" value="ECO:0007669"/>
    <property type="project" value="TreeGrafter"/>
</dbReference>
<keyword evidence="4 8" id="KW-0028">Amino-acid biosynthesis</keyword>
<reference evidence="10" key="1">
    <citation type="journal article" date="2023" name="Comput. Struct. Biotechnol. J.">
        <title>Discovery of a novel marine Bacteroidetes with a rich repertoire of carbohydrate-active enzymes.</title>
        <authorList>
            <person name="Chen B."/>
            <person name="Liu G."/>
            <person name="Chen Q."/>
            <person name="Wang H."/>
            <person name="Liu L."/>
            <person name="Tang K."/>
        </authorList>
    </citation>
    <scope>NUCLEOTIDE SEQUENCE</scope>
    <source>
        <strain evidence="10">TK19036</strain>
    </source>
</reference>
<evidence type="ECO:0000256" key="1">
    <source>
        <dbReference type="ARBA" id="ARBA00004970"/>
    </source>
</evidence>
<dbReference type="CDD" id="cd12110">
    <property type="entry name" value="PHP_HisPPase_Hisj_like"/>
    <property type="match status" value="1"/>
</dbReference>
<comment type="similarity">
    <text evidence="2 8">Belongs to the PHP hydrolase family. HisK subfamily.</text>
</comment>
<gene>
    <name evidence="10" type="ORF">K4G66_04685</name>
</gene>
<evidence type="ECO:0000256" key="2">
    <source>
        <dbReference type="ARBA" id="ARBA00009152"/>
    </source>
</evidence>
<dbReference type="InterPro" id="IPR004013">
    <property type="entry name" value="PHP_dom"/>
</dbReference>
<comment type="catalytic activity">
    <reaction evidence="7 8">
        <text>L-histidinol phosphate + H2O = L-histidinol + phosphate</text>
        <dbReference type="Rhea" id="RHEA:14465"/>
        <dbReference type="ChEBI" id="CHEBI:15377"/>
        <dbReference type="ChEBI" id="CHEBI:43474"/>
        <dbReference type="ChEBI" id="CHEBI:57699"/>
        <dbReference type="ChEBI" id="CHEBI:57980"/>
        <dbReference type="EC" id="3.1.3.15"/>
    </reaction>
</comment>
<evidence type="ECO:0000256" key="8">
    <source>
        <dbReference type="RuleBase" id="RU366003"/>
    </source>
</evidence>
<dbReference type="Gene3D" id="3.20.20.140">
    <property type="entry name" value="Metal-dependent hydrolases"/>
    <property type="match status" value="1"/>
</dbReference>
<dbReference type="AlphaFoldDB" id="A0AA49JEE8"/>